<gene>
    <name evidence="6" type="ORF">ACFFF7_12005</name>
</gene>
<feature type="region of interest" description="Disordered" evidence="4">
    <location>
        <begin position="64"/>
        <end position="84"/>
    </location>
</feature>
<dbReference type="SUPFAM" id="SSF46894">
    <property type="entry name" value="C-terminal effector domain of the bipartite response regulators"/>
    <property type="match status" value="1"/>
</dbReference>
<dbReference type="Proteomes" id="UP001589943">
    <property type="component" value="Unassembled WGS sequence"/>
</dbReference>
<dbReference type="InterPro" id="IPR036388">
    <property type="entry name" value="WH-like_DNA-bd_sf"/>
</dbReference>
<evidence type="ECO:0000256" key="3">
    <source>
        <dbReference type="ARBA" id="ARBA00023163"/>
    </source>
</evidence>
<comment type="caution">
    <text evidence="6">The sequence shown here is derived from an EMBL/GenBank/DDBJ whole genome shotgun (WGS) entry which is preliminary data.</text>
</comment>
<dbReference type="InterPro" id="IPR016032">
    <property type="entry name" value="Sig_transdc_resp-reg_C-effctor"/>
</dbReference>
<reference evidence="6 7" key="1">
    <citation type="submission" date="2024-09" db="EMBL/GenBank/DDBJ databases">
        <authorList>
            <person name="Sun Q."/>
            <person name="Mori K."/>
        </authorList>
    </citation>
    <scope>NUCLEOTIDE SEQUENCE [LARGE SCALE GENOMIC DNA]</scope>
    <source>
        <strain evidence="6 7">NCAIM B.02537</strain>
    </source>
</reference>
<feature type="compositionally biased region" description="Basic and acidic residues" evidence="4">
    <location>
        <begin position="148"/>
        <end position="166"/>
    </location>
</feature>
<feature type="region of interest" description="Disordered" evidence="4">
    <location>
        <begin position="143"/>
        <end position="166"/>
    </location>
</feature>
<dbReference type="PANTHER" id="PTHR44688">
    <property type="entry name" value="DNA-BINDING TRANSCRIPTIONAL ACTIVATOR DEVR_DOSR"/>
    <property type="match status" value="1"/>
</dbReference>
<evidence type="ECO:0000256" key="4">
    <source>
        <dbReference type="SAM" id="MobiDB-lite"/>
    </source>
</evidence>
<dbReference type="PROSITE" id="PS50043">
    <property type="entry name" value="HTH_LUXR_2"/>
    <property type="match status" value="1"/>
</dbReference>
<dbReference type="InterPro" id="IPR000792">
    <property type="entry name" value="Tscrpt_reg_LuxR_C"/>
</dbReference>
<dbReference type="Pfam" id="PF00196">
    <property type="entry name" value="GerE"/>
    <property type="match status" value="1"/>
</dbReference>
<dbReference type="RefSeq" id="WP_379481589.1">
    <property type="nucleotide sequence ID" value="NZ_JBHLTL010000006.1"/>
</dbReference>
<evidence type="ECO:0000313" key="7">
    <source>
        <dbReference type="Proteomes" id="UP001589943"/>
    </source>
</evidence>
<dbReference type="CDD" id="cd06170">
    <property type="entry name" value="LuxR_C_like"/>
    <property type="match status" value="1"/>
</dbReference>
<keyword evidence="7" id="KW-1185">Reference proteome</keyword>
<organism evidence="6 7">
    <name type="scientific">Novosphingobium aquiterrae</name>
    <dbReference type="NCBI Taxonomy" id="624388"/>
    <lineage>
        <taxon>Bacteria</taxon>
        <taxon>Pseudomonadati</taxon>
        <taxon>Pseudomonadota</taxon>
        <taxon>Alphaproteobacteria</taxon>
        <taxon>Sphingomonadales</taxon>
        <taxon>Sphingomonadaceae</taxon>
        <taxon>Novosphingobium</taxon>
    </lineage>
</organism>
<keyword evidence="2" id="KW-0238">DNA-binding</keyword>
<dbReference type="Gene3D" id="1.10.10.10">
    <property type="entry name" value="Winged helix-like DNA-binding domain superfamily/Winged helix DNA-binding domain"/>
    <property type="match status" value="1"/>
</dbReference>
<dbReference type="SMART" id="SM00421">
    <property type="entry name" value="HTH_LUXR"/>
    <property type="match status" value="1"/>
</dbReference>
<feature type="domain" description="HTH luxR-type" evidence="5">
    <location>
        <begin position="79"/>
        <end position="144"/>
    </location>
</feature>
<protein>
    <submittedName>
        <fullName evidence="6">Response regulator transcription factor</fullName>
    </submittedName>
</protein>
<dbReference type="PANTHER" id="PTHR44688:SF16">
    <property type="entry name" value="DNA-BINDING TRANSCRIPTIONAL ACTIVATOR DEVR_DOSR"/>
    <property type="match status" value="1"/>
</dbReference>
<evidence type="ECO:0000256" key="2">
    <source>
        <dbReference type="ARBA" id="ARBA00023125"/>
    </source>
</evidence>
<proteinExistence type="predicted"/>
<sequence length="166" mass="18680">MELVHLPYLSQTQSMQTATLHPADRSSDAPRRRTLLALVDSDDEQALDRLMSVLPNARFVDLSSPHATPVPTTSHAEKAAPDPQLLTSRQSEIFALMLEGLSNKAIGRRIGISHFTVRNHVSKLMQILNIPTRRDIRRALHDAIPISDHQDQPDRDRTENSPRARM</sequence>
<keyword evidence="3" id="KW-0804">Transcription</keyword>
<dbReference type="EMBL" id="JBHLTL010000006">
    <property type="protein sequence ID" value="MFC0590141.1"/>
    <property type="molecule type" value="Genomic_DNA"/>
</dbReference>
<keyword evidence="1" id="KW-0805">Transcription regulation</keyword>
<evidence type="ECO:0000313" key="6">
    <source>
        <dbReference type="EMBL" id="MFC0590141.1"/>
    </source>
</evidence>
<evidence type="ECO:0000259" key="5">
    <source>
        <dbReference type="PROSITE" id="PS50043"/>
    </source>
</evidence>
<dbReference type="PRINTS" id="PR00038">
    <property type="entry name" value="HTHLUXR"/>
</dbReference>
<accession>A0ABV6PJY2</accession>
<evidence type="ECO:0000256" key="1">
    <source>
        <dbReference type="ARBA" id="ARBA00023015"/>
    </source>
</evidence>
<name>A0ABV6PJY2_9SPHN</name>